<dbReference type="Gene3D" id="3.30.360.10">
    <property type="entry name" value="Dihydrodipicolinate Reductase, domain 2"/>
    <property type="match status" value="1"/>
</dbReference>
<accession>A0A2L1UL15</accession>
<dbReference type="Proteomes" id="UP000239197">
    <property type="component" value="Chromosome"/>
</dbReference>
<proteinExistence type="predicted"/>
<evidence type="ECO:0000259" key="1">
    <source>
        <dbReference type="Pfam" id="PF01408"/>
    </source>
</evidence>
<keyword evidence="4" id="KW-1185">Reference proteome</keyword>
<dbReference type="RefSeq" id="WP_104921201.1">
    <property type="nucleotide sequence ID" value="NZ_CP019062.1"/>
</dbReference>
<evidence type="ECO:0000313" key="3">
    <source>
        <dbReference type="EMBL" id="AVF33626.1"/>
    </source>
</evidence>
<organism evidence="3 4">
    <name type="scientific">Rahnella sikkimica</name>
    <dbReference type="NCBI Taxonomy" id="1805933"/>
    <lineage>
        <taxon>Bacteria</taxon>
        <taxon>Pseudomonadati</taxon>
        <taxon>Pseudomonadota</taxon>
        <taxon>Gammaproteobacteria</taxon>
        <taxon>Enterobacterales</taxon>
        <taxon>Yersiniaceae</taxon>
        <taxon>Rahnella</taxon>
    </lineage>
</organism>
<gene>
    <name evidence="3" type="ORF">BV494_01225</name>
</gene>
<dbReference type="EMBL" id="CP019062">
    <property type="protein sequence ID" value="AVF33626.1"/>
    <property type="molecule type" value="Genomic_DNA"/>
</dbReference>
<feature type="domain" description="Gfo/Idh/MocA-like oxidoreductase N-terminal" evidence="1">
    <location>
        <begin position="4"/>
        <end position="120"/>
    </location>
</feature>
<dbReference type="InterPro" id="IPR036291">
    <property type="entry name" value="NAD(P)-bd_dom_sf"/>
</dbReference>
<dbReference type="KEGG" id="rox:BV494_01225"/>
<dbReference type="GO" id="GO:0000166">
    <property type="term" value="F:nucleotide binding"/>
    <property type="evidence" value="ECO:0007669"/>
    <property type="project" value="InterPro"/>
</dbReference>
<dbReference type="Pfam" id="PF01408">
    <property type="entry name" value="GFO_IDH_MocA"/>
    <property type="match status" value="1"/>
</dbReference>
<evidence type="ECO:0000259" key="2">
    <source>
        <dbReference type="Pfam" id="PF22725"/>
    </source>
</evidence>
<dbReference type="InterPro" id="IPR000683">
    <property type="entry name" value="Gfo/Idh/MocA-like_OxRdtase_N"/>
</dbReference>
<dbReference type="PANTHER" id="PTHR43249">
    <property type="entry name" value="UDP-N-ACETYL-2-AMINO-2-DEOXY-D-GLUCURONATE OXIDASE"/>
    <property type="match status" value="1"/>
</dbReference>
<evidence type="ECO:0000313" key="4">
    <source>
        <dbReference type="Proteomes" id="UP000239197"/>
    </source>
</evidence>
<dbReference type="SUPFAM" id="SSF55347">
    <property type="entry name" value="Glyceraldehyde-3-phosphate dehydrogenase-like, C-terminal domain"/>
    <property type="match status" value="1"/>
</dbReference>
<dbReference type="SUPFAM" id="SSF51735">
    <property type="entry name" value="NAD(P)-binding Rossmann-fold domains"/>
    <property type="match status" value="1"/>
</dbReference>
<dbReference type="AlphaFoldDB" id="A0A2L1UL15"/>
<dbReference type="PANTHER" id="PTHR43249:SF1">
    <property type="entry name" value="D-GLUCOSIDE 3-DEHYDROGENASE"/>
    <property type="match status" value="1"/>
</dbReference>
<feature type="domain" description="GFO/IDH/MocA-like oxidoreductase" evidence="2">
    <location>
        <begin position="131"/>
        <end position="255"/>
    </location>
</feature>
<protein>
    <submittedName>
        <fullName evidence="3">Oxidoreductase</fullName>
    </submittedName>
</protein>
<reference evidence="4" key="1">
    <citation type="submission" date="2017-01" db="EMBL/GenBank/DDBJ databases">
        <title>Genome sequence of Rouxiella sp. ERMR1:05.</title>
        <authorList>
            <person name="Kumar R."/>
            <person name="Singh D."/>
            <person name="Kumar S."/>
        </authorList>
    </citation>
    <scope>NUCLEOTIDE SEQUENCE [LARGE SCALE GENOMIC DNA]</scope>
    <source>
        <strain evidence="4">ERMR1:05</strain>
    </source>
</reference>
<dbReference type="OrthoDB" id="9801953at2"/>
<dbReference type="InterPro" id="IPR052515">
    <property type="entry name" value="Gfo/Idh/MocA_Oxidoreductase"/>
</dbReference>
<dbReference type="Gene3D" id="3.40.50.720">
    <property type="entry name" value="NAD(P)-binding Rossmann-like Domain"/>
    <property type="match status" value="1"/>
</dbReference>
<sequence length="347" mass="38499">MKMINAAVIGCGSIHFCHVAAIEQEPASTLRAIAEIDIEKGRALAQRYNCDFYADYHEMLRDPRIDVVHVCLPHHLHQEAILAALAVGKHVFTEKPVALNAGEVAAIKRATTETDALLGVCYQNRLNPSSREIKALLDSGQLGKMLSIKAVLTWSRSGTYYTESPWRGRFETEGGSLLINQAIHTLDLLQWFGGGVLAVKGVVESSFLSELTENEDTAMASFKLGNGARGLFYATNCHSADSPLLLEIHCEKGLLQLHHNTLWLIEGENKTPLISDENPSGSAKSYWGNSHRQAVFNFYQSVRDSGNTLYTQNKNYTDIYDAEISLNIVGAVYRSSQLRKWIMLTDK</sequence>
<name>A0A2L1UL15_9GAMM</name>
<dbReference type="Pfam" id="PF22725">
    <property type="entry name" value="GFO_IDH_MocA_C3"/>
    <property type="match status" value="1"/>
</dbReference>
<dbReference type="InterPro" id="IPR055170">
    <property type="entry name" value="GFO_IDH_MocA-like_dom"/>
</dbReference>